<dbReference type="Proteomes" id="UP000315901">
    <property type="component" value="Unassembled WGS sequence"/>
</dbReference>
<sequence length="181" mass="19602">MSSALEALIQGLGNSPLTSYKGNAYRMHNPVWAWSPLSMEGATITGGRFNPKGFPALYLGLSVNGCWAEVSGGATNAVLAPQMLCSYAIEIDGVVDLRSNYRDLFAAPWRAMLLGNREPPGWALCRAISAHPQINGILVPSYVMTSESNLVLYRLPPKSVKLFDPEGRLTTLYGGQLDLDI</sequence>
<organism evidence="2 3">
    <name type="scientific">Maribrevibacterium harenarium</name>
    <dbReference type="NCBI Taxonomy" id="2589817"/>
    <lineage>
        <taxon>Bacteria</taxon>
        <taxon>Pseudomonadati</taxon>
        <taxon>Pseudomonadota</taxon>
        <taxon>Gammaproteobacteria</taxon>
        <taxon>Oceanospirillales</taxon>
        <taxon>Oceanospirillaceae</taxon>
        <taxon>Maribrevibacterium</taxon>
    </lineage>
</organism>
<keyword evidence="3" id="KW-1185">Reference proteome</keyword>
<dbReference type="EMBL" id="VFRR01000006">
    <property type="protein sequence ID" value="TPE54314.1"/>
    <property type="molecule type" value="Genomic_DNA"/>
</dbReference>
<dbReference type="AlphaFoldDB" id="A0A501X073"/>
<dbReference type="Pfam" id="PF08808">
    <property type="entry name" value="RES"/>
    <property type="match status" value="1"/>
</dbReference>
<evidence type="ECO:0000259" key="1">
    <source>
        <dbReference type="SMART" id="SM00953"/>
    </source>
</evidence>
<proteinExistence type="predicted"/>
<feature type="domain" description="RES" evidence="1">
    <location>
        <begin position="36"/>
        <end position="166"/>
    </location>
</feature>
<dbReference type="OrthoDB" id="648213at2"/>
<reference evidence="2 3" key="1">
    <citation type="submission" date="2019-06" db="EMBL/GenBank/DDBJ databases">
        <title>A novel bacterium of genus Marinomonas, isolated from coastal sand.</title>
        <authorList>
            <person name="Huang H."/>
            <person name="Mo K."/>
            <person name="Hu Y."/>
        </authorList>
    </citation>
    <scope>NUCLEOTIDE SEQUENCE [LARGE SCALE GENOMIC DNA]</scope>
    <source>
        <strain evidence="2 3">HB171799</strain>
    </source>
</reference>
<dbReference type="SMART" id="SM00953">
    <property type="entry name" value="RES"/>
    <property type="match status" value="1"/>
</dbReference>
<evidence type="ECO:0000313" key="3">
    <source>
        <dbReference type="Proteomes" id="UP000315901"/>
    </source>
</evidence>
<dbReference type="InterPro" id="IPR014914">
    <property type="entry name" value="RES_dom"/>
</dbReference>
<comment type="caution">
    <text evidence="2">The sequence shown here is derived from an EMBL/GenBank/DDBJ whole genome shotgun (WGS) entry which is preliminary data.</text>
</comment>
<evidence type="ECO:0000313" key="2">
    <source>
        <dbReference type="EMBL" id="TPE54314.1"/>
    </source>
</evidence>
<protein>
    <submittedName>
        <fullName evidence="2">RES domain-containing protein</fullName>
    </submittedName>
</protein>
<gene>
    <name evidence="2" type="ORF">FJM67_05045</name>
</gene>
<name>A0A501X073_9GAMM</name>
<dbReference type="RefSeq" id="WP_140587585.1">
    <property type="nucleotide sequence ID" value="NZ_VFRR01000006.1"/>
</dbReference>
<accession>A0A501X073</accession>